<dbReference type="PANTHER" id="PTHR14003:SF19">
    <property type="entry name" value="YY2 TRANSCRIPTION FACTOR"/>
    <property type="match status" value="1"/>
</dbReference>
<evidence type="ECO:0000256" key="2">
    <source>
        <dbReference type="ARBA" id="ARBA00022737"/>
    </source>
</evidence>
<accession>D8Q996</accession>
<dbReference type="InParanoid" id="D8Q996"/>
<feature type="domain" description="C2H2-type" evidence="7">
    <location>
        <begin position="90"/>
        <end position="119"/>
    </location>
</feature>
<dbReference type="InterPro" id="IPR036236">
    <property type="entry name" value="Znf_C2H2_sf"/>
</dbReference>
<keyword evidence="2" id="KW-0677">Repeat</keyword>
<keyword evidence="3 5" id="KW-0863">Zinc-finger</keyword>
<evidence type="ECO:0000256" key="4">
    <source>
        <dbReference type="ARBA" id="ARBA00022833"/>
    </source>
</evidence>
<evidence type="ECO:0000256" key="1">
    <source>
        <dbReference type="ARBA" id="ARBA00022723"/>
    </source>
</evidence>
<name>D8Q996_SCHCM</name>
<evidence type="ECO:0000256" key="6">
    <source>
        <dbReference type="SAM" id="MobiDB-lite"/>
    </source>
</evidence>
<evidence type="ECO:0000313" key="8">
    <source>
        <dbReference type="EMBL" id="EFI95197.1"/>
    </source>
</evidence>
<dbReference type="Gene3D" id="3.30.160.60">
    <property type="entry name" value="Classic Zinc Finger"/>
    <property type="match status" value="2"/>
</dbReference>
<dbReference type="InterPro" id="IPR013087">
    <property type="entry name" value="Znf_C2H2_type"/>
</dbReference>
<dbReference type="PANTHER" id="PTHR14003">
    <property type="entry name" value="TRANSCRIPTIONAL REPRESSOR PROTEIN YY"/>
    <property type="match status" value="1"/>
</dbReference>
<dbReference type="OMA" id="GEREHVC"/>
<feature type="region of interest" description="Disordered" evidence="6">
    <location>
        <begin position="1"/>
        <end position="57"/>
    </location>
</feature>
<dbReference type="EMBL" id="GL377308">
    <property type="protein sequence ID" value="EFI95197.1"/>
    <property type="molecule type" value="Genomic_DNA"/>
</dbReference>
<keyword evidence="1" id="KW-0479">Metal-binding</keyword>
<feature type="domain" description="C2H2-type" evidence="7">
    <location>
        <begin position="62"/>
        <end position="89"/>
    </location>
</feature>
<keyword evidence="9" id="KW-1185">Reference proteome</keyword>
<dbReference type="SMART" id="SM00355">
    <property type="entry name" value="ZnF_C2H2"/>
    <property type="match status" value="2"/>
</dbReference>
<feature type="non-terminal residue" evidence="8">
    <location>
        <position position="216"/>
    </location>
</feature>
<evidence type="ECO:0000256" key="5">
    <source>
        <dbReference type="PROSITE-ProRule" id="PRU00042"/>
    </source>
</evidence>
<dbReference type="GO" id="GO:0005667">
    <property type="term" value="C:transcription regulator complex"/>
    <property type="evidence" value="ECO:0007669"/>
    <property type="project" value="TreeGrafter"/>
</dbReference>
<organism evidence="9">
    <name type="scientific">Schizophyllum commune (strain H4-8 / FGSC 9210)</name>
    <name type="common">Split gill fungus</name>
    <dbReference type="NCBI Taxonomy" id="578458"/>
    <lineage>
        <taxon>Eukaryota</taxon>
        <taxon>Fungi</taxon>
        <taxon>Dikarya</taxon>
        <taxon>Basidiomycota</taxon>
        <taxon>Agaricomycotina</taxon>
        <taxon>Agaricomycetes</taxon>
        <taxon>Agaricomycetidae</taxon>
        <taxon>Agaricales</taxon>
        <taxon>Schizophyllaceae</taxon>
        <taxon>Schizophyllum</taxon>
    </lineage>
</organism>
<feature type="compositionally biased region" description="Low complexity" evidence="6">
    <location>
        <begin position="175"/>
        <end position="188"/>
    </location>
</feature>
<dbReference type="GO" id="GO:0000978">
    <property type="term" value="F:RNA polymerase II cis-regulatory region sequence-specific DNA binding"/>
    <property type="evidence" value="ECO:0007669"/>
    <property type="project" value="TreeGrafter"/>
</dbReference>
<feature type="compositionally biased region" description="Low complexity" evidence="6">
    <location>
        <begin position="36"/>
        <end position="57"/>
    </location>
</feature>
<sequence length="216" mass="22927">MPAKYSTAPYTRDRRIRSTCRVVQEEDGEAGRRPGEAQSDGSASASSSAMTDADAGGSDVTHLCMTCGKTFSRRGALEAHINTHTGAKPHVCSFPGCQSAFAARSNLIRHHRIHGEEFAEAANNPKAETVFEAPIVNDQVVGQDHESIQWMTPNQPSRGYTRYSVPTDSPEAGPSSSVMQSTSSAVDSAQPTDISTASENDSGDAVDTVDPREIAG</sequence>
<reference evidence="8 9" key="1">
    <citation type="journal article" date="2010" name="Nat. Biotechnol.">
        <title>Genome sequence of the model mushroom Schizophyllum commune.</title>
        <authorList>
            <person name="Ohm R.A."/>
            <person name="de Jong J.F."/>
            <person name="Lugones L.G."/>
            <person name="Aerts A."/>
            <person name="Kothe E."/>
            <person name="Stajich J.E."/>
            <person name="de Vries R.P."/>
            <person name="Record E."/>
            <person name="Levasseur A."/>
            <person name="Baker S.E."/>
            <person name="Bartholomew K.A."/>
            <person name="Coutinho P.M."/>
            <person name="Erdmann S."/>
            <person name="Fowler T.J."/>
            <person name="Gathman A.C."/>
            <person name="Lombard V."/>
            <person name="Henrissat B."/>
            <person name="Knabe N."/>
            <person name="Kuees U."/>
            <person name="Lilly W.W."/>
            <person name="Lindquist E."/>
            <person name="Lucas S."/>
            <person name="Magnuson J.K."/>
            <person name="Piumi F."/>
            <person name="Raudaskoski M."/>
            <person name="Salamov A."/>
            <person name="Schmutz J."/>
            <person name="Schwarze F.W.M.R."/>
            <person name="vanKuyk P.A."/>
            <person name="Horton J.S."/>
            <person name="Grigoriev I.V."/>
            <person name="Woesten H.A.B."/>
        </authorList>
    </citation>
    <scope>NUCLEOTIDE SEQUENCE [LARGE SCALE GENOMIC DNA]</scope>
    <source>
        <strain evidence="9">H4-8 / FGSC 9210</strain>
    </source>
</reference>
<dbReference type="GO" id="GO:0000981">
    <property type="term" value="F:DNA-binding transcription factor activity, RNA polymerase II-specific"/>
    <property type="evidence" value="ECO:0007669"/>
    <property type="project" value="TreeGrafter"/>
</dbReference>
<dbReference type="SUPFAM" id="SSF57667">
    <property type="entry name" value="beta-beta-alpha zinc fingers"/>
    <property type="match status" value="1"/>
</dbReference>
<dbReference type="GO" id="GO:0000785">
    <property type="term" value="C:chromatin"/>
    <property type="evidence" value="ECO:0007669"/>
    <property type="project" value="TreeGrafter"/>
</dbReference>
<keyword evidence="4" id="KW-0862">Zinc</keyword>
<evidence type="ECO:0000256" key="3">
    <source>
        <dbReference type="ARBA" id="ARBA00022771"/>
    </source>
</evidence>
<dbReference type="HOGENOM" id="CLU_1278284_0_0_1"/>
<dbReference type="FunFam" id="3.30.160.60:FF:000100">
    <property type="entry name" value="Zinc finger 45-like"/>
    <property type="match status" value="1"/>
</dbReference>
<proteinExistence type="predicted"/>
<dbReference type="GO" id="GO:0008270">
    <property type="term" value="F:zinc ion binding"/>
    <property type="evidence" value="ECO:0007669"/>
    <property type="project" value="UniProtKB-KW"/>
</dbReference>
<dbReference type="PROSITE" id="PS00028">
    <property type="entry name" value="ZINC_FINGER_C2H2_1"/>
    <property type="match status" value="2"/>
</dbReference>
<dbReference type="AlphaFoldDB" id="D8Q996"/>
<dbReference type="PROSITE" id="PS50157">
    <property type="entry name" value="ZINC_FINGER_C2H2_2"/>
    <property type="match status" value="2"/>
</dbReference>
<feature type="region of interest" description="Disordered" evidence="6">
    <location>
        <begin position="150"/>
        <end position="216"/>
    </location>
</feature>
<dbReference type="Pfam" id="PF00096">
    <property type="entry name" value="zf-C2H2"/>
    <property type="match status" value="1"/>
</dbReference>
<gene>
    <name evidence="8" type="ORF">SCHCODRAFT_269938</name>
</gene>
<dbReference type="GO" id="GO:0031519">
    <property type="term" value="C:PcG protein complex"/>
    <property type="evidence" value="ECO:0007669"/>
    <property type="project" value="TreeGrafter"/>
</dbReference>
<dbReference type="Proteomes" id="UP000007431">
    <property type="component" value="Unassembled WGS sequence"/>
</dbReference>
<protein>
    <recommendedName>
        <fullName evidence="7">C2H2-type domain-containing protein</fullName>
    </recommendedName>
</protein>
<dbReference type="eggNOG" id="KOG1721">
    <property type="taxonomic scope" value="Eukaryota"/>
</dbReference>
<evidence type="ECO:0000313" key="9">
    <source>
        <dbReference type="Proteomes" id="UP000007431"/>
    </source>
</evidence>
<feature type="compositionally biased region" description="Polar residues" evidence="6">
    <location>
        <begin position="189"/>
        <end position="200"/>
    </location>
</feature>
<dbReference type="VEuPathDB" id="FungiDB:SCHCODRAFT_02507652"/>
<evidence type="ECO:0000259" key="7">
    <source>
        <dbReference type="PROSITE" id="PS50157"/>
    </source>
</evidence>